<evidence type="ECO:0000256" key="1">
    <source>
        <dbReference type="ARBA" id="ARBA00011073"/>
    </source>
</evidence>
<comment type="similarity">
    <text evidence="1 5">Belongs to the peptidase S8 family.</text>
</comment>
<organism evidence="7 8">
    <name type="scientific">Blautia stercoris</name>
    <dbReference type="NCBI Taxonomy" id="871664"/>
    <lineage>
        <taxon>Bacteria</taxon>
        <taxon>Bacillati</taxon>
        <taxon>Bacillota</taxon>
        <taxon>Clostridia</taxon>
        <taxon>Lachnospirales</taxon>
        <taxon>Lachnospiraceae</taxon>
        <taxon>Blautia</taxon>
    </lineage>
</organism>
<keyword evidence="4 5" id="KW-0720">Serine protease</keyword>
<sequence>MKNLRDVILSDEYLDFILPYYDGIEQDFSEYGIQFFNSHLVMIHSQRPPENLINYLETDELRYTTLPKLYSLLNLVSLESSGILTVQNQPSLDLKGRNVIVGFIDTGVDYTHSAFLTRDKRTRILALWDQNIQTGQPPFDLSYGSVYFEEDINQALASSNPFEIVPSNDEIGHGTALAGIACGSSIPEQDFSGAAPLSQIAVVKLKPAKQYLREIFYHTSNEPVFQETDIMMAIRFFTLLSREQKKPLVLCLGLGTNQGAHSGRSYLAKMFTELSNYWGFHPVIAAGNEAGKAHHFFSYAPMPQDYIPVELSVPANSSGFTLELWGDSPEIYEVGFESPLGEIISRIPSRVNFRETLDFILEDTKIFLSSSVIQNVSGEQFIFMRFSDPTPGIWKIRVYARNQNKGSFHLWLPISGFLSPDVIFLRPNPDTTITDPATSPYVITISAYSAYNNSLFLNSSRGFTRLEEIKPDLTAPGVNVSAPSLKNTYTTITGTSAACALTAGACALLVEWGQKRVPPKIFNTAELTALLIRGARRSEDRIYPNREWGLGILDIYQIFQTFASF</sequence>
<feature type="domain" description="Peptidase S8/S53" evidence="6">
    <location>
        <begin position="428"/>
        <end position="549"/>
    </location>
</feature>
<dbReference type="Proteomes" id="UP000661649">
    <property type="component" value="Unassembled WGS sequence"/>
</dbReference>
<evidence type="ECO:0000313" key="7">
    <source>
        <dbReference type="EMBL" id="MBC8628384.1"/>
    </source>
</evidence>
<dbReference type="Pfam" id="PF00082">
    <property type="entry name" value="Peptidase_S8"/>
    <property type="match status" value="2"/>
</dbReference>
<feature type="domain" description="Peptidase S8/S53" evidence="6">
    <location>
        <begin position="96"/>
        <end position="290"/>
    </location>
</feature>
<evidence type="ECO:0000256" key="2">
    <source>
        <dbReference type="ARBA" id="ARBA00022670"/>
    </source>
</evidence>
<feature type="active site" description="Charge relay system" evidence="5">
    <location>
        <position position="173"/>
    </location>
</feature>
<keyword evidence="3 5" id="KW-0378">Hydrolase</keyword>
<dbReference type="PANTHER" id="PTHR43806:SF11">
    <property type="entry name" value="CEREVISIN-RELATED"/>
    <property type="match status" value="1"/>
</dbReference>
<dbReference type="InterPro" id="IPR034045">
    <property type="entry name" value="Pep_S8_CspA-like"/>
</dbReference>
<feature type="active site" description="Charge relay system" evidence="5">
    <location>
        <position position="105"/>
    </location>
</feature>
<keyword evidence="2 5" id="KW-0645">Protease</keyword>
<dbReference type="Gene3D" id="3.40.50.200">
    <property type="entry name" value="Peptidase S8/S53 domain"/>
    <property type="match status" value="1"/>
</dbReference>
<dbReference type="InterPro" id="IPR023827">
    <property type="entry name" value="Peptidase_S8_Asp-AS"/>
</dbReference>
<dbReference type="PROSITE" id="PS00136">
    <property type="entry name" value="SUBTILASE_ASP"/>
    <property type="match status" value="1"/>
</dbReference>
<reference evidence="7 8" key="1">
    <citation type="submission" date="2020-08" db="EMBL/GenBank/DDBJ databases">
        <title>Genome public.</title>
        <authorList>
            <person name="Liu C."/>
            <person name="Sun Q."/>
        </authorList>
    </citation>
    <scope>NUCLEOTIDE SEQUENCE [LARGE SCALE GENOMIC DNA]</scope>
    <source>
        <strain evidence="7 8">3_YM_SP_D4_24.mj</strain>
    </source>
</reference>
<evidence type="ECO:0000313" key="8">
    <source>
        <dbReference type="Proteomes" id="UP000661649"/>
    </source>
</evidence>
<evidence type="ECO:0000256" key="5">
    <source>
        <dbReference type="PROSITE-ProRule" id="PRU01240"/>
    </source>
</evidence>
<evidence type="ECO:0000259" key="6">
    <source>
        <dbReference type="Pfam" id="PF00082"/>
    </source>
</evidence>
<keyword evidence="8" id="KW-1185">Reference proteome</keyword>
<dbReference type="SUPFAM" id="SSF52743">
    <property type="entry name" value="Subtilisin-like"/>
    <property type="match status" value="1"/>
</dbReference>
<dbReference type="InterPro" id="IPR050131">
    <property type="entry name" value="Peptidase_S8_subtilisin-like"/>
</dbReference>
<dbReference type="InterPro" id="IPR017310">
    <property type="entry name" value="Pept_S8A_subtilisin_clostridia"/>
</dbReference>
<dbReference type="PRINTS" id="PR00723">
    <property type="entry name" value="SUBTILISIN"/>
</dbReference>
<dbReference type="PIRSF" id="PIRSF037894">
    <property type="entry name" value="Subtilisin_rel_CspABC"/>
    <property type="match status" value="1"/>
</dbReference>
<name>A0ABR7PAF9_9FIRM</name>
<gene>
    <name evidence="7" type="ORF">H8712_07090</name>
</gene>
<feature type="active site" description="Charge relay system" evidence="5">
    <location>
        <position position="496"/>
    </location>
</feature>
<dbReference type="InterPro" id="IPR000209">
    <property type="entry name" value="Peptidase_S8/S53_dom"/>
</dbReference>
<dbReference type="EMBL" id="JACRTP010000002">
    <property type="protein sequence ID" value="MBC8628384.1"/>
    <property type="molecule type" value="Genomic_DNA"/>
</dbReference>
<proteinExistence type="inferred from homology"/>
<dbReference type="InterPro" id="IPR036852">
    <property type="entry name" value="Peptidase_S8/S53_dom_sf"/>
</dbReference>
<comment type="caution">
    <text evidence="7">The sequence shown here is derived from an EMBL/GenBank/DDBJ whole genome shotgun (WGS) entry which is preliminary data.</text>
</comment>
<dbReference type="PANTHER" id="PTHR43806">
    <property type="entry name" value="PEPTIDASE S8"/>
    <property type="match status" value="1"/>
</dbReference>
<accession>A0ABR7PAF9</accession>
<evidence type="ECO:0000256" key="3">
    <source>
        <dbReference type="ARBA" id="ARBA00022801"/>
    </source>
</evidence>
<evidence type="ECO:0000256" key="4">
    <source>
        <dbReference type="ARBA" id="ARBA00022825"/>
    </source>
</evidence>
<dbReference type="Gene3D" id="2.60.120.1290">
    <property type="match status" value="1"/>
</dbReference>
<dbReference type="PROSITE" id="PS51892">
    <property type="entry name" value="SUBTILASE"/>
    <property type="match status" value="1"/>
</dbReference>
<protein>
    <submittedName>
        <fullName evidence="7">S8 family peptidase</fullName>
    </submittedName>
</protein>
<dbReference type="CDD" id="cd07478">
    <property type="entry name" value="Peptidases_S8_CspA-like"/>
    <property type="match status" value="1"/>
</dbReference>
<dbReference type="InterPro" id="IPR015500">
    <property type="entry name" value="Peptidase_S8_subtilisin-rel"/>
</dbReference>